<keyword evidence="3" id="KW-1185">Reference proteome</keyword>
<comment type="caution">
    <text evidence="2">The sequence shown here is derived from an EMBL/GenBank/DDBJ whole genome shotgun (WGS) entry which is preliminary data.</text>
</comment>
<dbReference type="Pfam" id="PF14200">
    <property type="entry name" value="RicinB_lectin_2"/>
    <property type="match status" value="1"/>
</dbReference>
<evidence type="ECO:0000313" key="2">
    <source>
        <dbReference type="EMBL" id="KUL46512.1"/>
    </source>
</evidence>
<dbReference type="SUPFAM" id="SSF50370">
    <property type="entry name" value="Ricin B-like lectins"/>
    <property type="match status" value="1"/>
</dbReference>
<gene>
    <name evidence="2" type="ORF">ADL12_02225</name>
</gene>
<protein>
    <recommendedName>
        <fullName evidence="1">Ricin B lectin domain-containing protein</fullName>
    </recommendedName>
</protein>
<evidence type="ECO:0000259" key="1">
    <source>
        <dbReference type="Pfam" id="PF14200"/>
    </source>
</evidence>
<organism evidence="2 3">
    <name type="scientific">Streptomyces regalis</name>
    <dbReference type="NCBI Taxonomy" id="68262"/>
    <lineage>
        <taxon>Bacteria</taxon>
        <taxon>Bacillati</taxon>
        <taxon>Actinomycetota</taxon>
        <taxon>Actinomycetes</taxon>
        <taxon>Kitasatosporales</taxon>
        <taxon>Streptomycetaceae</taxon>
        <taxon>Streptomyces</taxon>
    </lineage>
</organism>
<dbReference type="InterPro" id="IPR035992">
    <property type="entry name" value="Ricin_B-like_lectins"/>
</dbReference>
<sequence>MSAHSQKWTLIDAGNGYYRLRNVNSTLVAGVAQSSTTDGAAIVQWNSLNVDDQLWKIVRIN</sequence>
<accession>A0A0X3VQF2</accession>
<dbReference type="InterPro" id="IPR000772">
    <property type="entry name" value="Ricin_B_lectin"/>
</dbReference>
<reference evidence="3" key="1">
    <citation type="submission" date="2015-10" db="EMBL/GenBank/DDBJ databases">
        <authorList>
            <person name="Ju K.-S."/>
            <person name="Doroghazi J.R."/>
            <person name="Metcalf W.W."/>
        </authorList>
    </citation>
    <scope>NUCLEOTIDE SEQUENCE [LARGE SCALE GENOMIC DNA]</scope>
    <source>
        <strain evidence="3">NRRL 3151</strain>
    </source>
</reference>
<evidence type="ECO:0000313" key="3">
    <source>
        <dbReference type="Proteomes" id="UP000053923"/>
    </source>
</evidence>
<dbReference type="AlphaFoldDB" id="A0A0X3VQF2"/>
<feature type="domain" description="Ricin B lectin" evidence="1">
    <location>
        <begin position="5"/>
        <end position="59"/>
    </location>
</feature>
<dbReference type="EMBL" id="LLZG01000003">
    <property type="protein sequence ID" value="KUL46512.1"/>
    <property type="molecule type" value="Genomic_DNA"/>
</dbReference>
<dbReference type="Proteomes" id="UP000053923">
    <property type="component" value="Unassembled WGS sequence"/>
</dbReference>
<proteinExistence type="predicted"/>
<dbReference type="Gene3D" id="2.80.10.50">
    <property type="match status" value="1"/>
</dbReference>
<dbReference type="PROSITE" id="PS50231">
    <property type="entry name" value="RICIN_B_LECTIN"/>
    <property type="match status" value="1"/>
</dbReference>
<name>A0A0X3VQF2_9ACTN</name>